<dbReference type="CDD" id="cd18785">
    <property type="entry name" value="SF2_C"/>
    <property type="match status" value="1"/>
</dbReference>
<dbReference type="RefSeq" id="WP_140883986.1">
    <property type="nucleotide sequence ID" value="NZ_RCZP01000011.1"/>
</dbReference>
<gene>
    <name evidence="2" type="ORF">EAH89_13705</name>
</gene>
<dbReference type="OrthoDB" id="713315at2"/>
<sequence length="1157" mass="126446">MDTLLPPKTAAEVRAHLLTTLRRDLIGPNASGDDADLSREKLIERPSRWYLTGFIAPEESEAASHGDIAAEQALLDDAMEAEGEPQPDPVLGGQAEDNSEPDPGAGSRRMQPTSLGLTVLLRPDVREIEAVITWGDYRTEPPLSPQVLTEETAQRPPEVQWHRLPREVPVRLAVPPDGRASASVTVPDSAAPQLPGGGLILHTHARSYDVRQPDGTIETVRALTVVLVNRRRRPGRRYLDVSYAFQAQLELRCPEGFVPRCDLSGHWSEDTDRRVADLHYRDVAEYAVGRSSSADWTRDVDGRVRRAWTDPLPTAEVERVAPNEAIGGVTWSMEKLAALAQSGADALSEALANLPRQYANWIAGQAASISGIPGPRRQETARTLVEAMNRAQGRIEAGIALLATQKQARLAFAAMNESLARAARQRGAQTNGRTPEEQSEPRWRPFQIAFILLNLSGLFDKRHDDREVVDLLFFPTGGGKTEAYLGLAAWSIAFRRLSSSGKLGAGVAVLMRYTLRLLTLDQLGRAAGVVCALELMRGEPAWQDGGRPMLGTWPIEIGLYVGSAASPNSLGGKGNTGPDTAVTRIKRYQKDRKEAPAPLQACPWCGTSFSPQSFSLAPNANVPQNMELRCVSEDCAFTGDRPLPIVVVDDAIYRRLPAFIIATVDKFAGLPWVERAGTFFGHVDREDQWGFYGPAEPKEGKKLHNGWRLDPPDLVIQDELHLISGPLGTVAGLYETALDRLSSREQDGKVIRPKIVASTATVRRAGQQIQALFDRERTEVFPPPGPDRHHSFFAETVPAIEGPARLYVGLAAQGKGPKLVFLRALVTLLAAGMHEQQGAGATADPYMTAVCYFNALRELGGARRIVEDEVKARLTDYGVKRRRVEPMDQPFADRTLGEPLELTSRVSTDQVAKAKAQLEQPCDGVKGVDVALATNMISVGLDITRLGLMLVQGQPKTASEYIQATSRVGRDKDKPGLVLAVLNVHKPRDRMHYEQFRHFHACFYRAVEPTSVTPWASRALDRALAAVVVAIARHLDPALTREAAVRALGDHPGVRQQVRDTLTRRAPAKDRATVGAAVDRLFEGWMLVAEQQTSGGDPFSYGRGAQRLLHDPLDPALPTLMPTVHRDFTAGRSMRDVEATVLLKVRGPHGEPVGASS</sequence>
<evidence type="ECO:0000313" key="3">
    <source>
        <dbReference type="Proteomes" id="UP000317078"/>
    </source>
</evidence>
<evidence type="ECO:0008006" key="4">
    <source>
        <dbReference type="Google" id="ProtNLM"/>
    </source>
</evidence>
<keyword evidence="3" id="KW-1185">Reference proteome</keyword>
<protein>
    <recommendedName>
        <fullName evidence="4">Helicase</fullName>
    </recommendedName>
</protein>
<evidence type="ECO:0000256" key="1">
    <source>
        <dbReference type="SAM" id="MobiDB-lite"/>
    </source>
</evidence>
<dbReference type="AlphaFoldDB" id="A0A502G2H4"/>
<proteinExistence type="predicted"/>
<feature type="region of interest" description="Disordered" evidence="1">
    <location>
        <begin position="80"/>
        <end position="115"/>
    </location>
</feature>
<dbReference type="SUPFAM" id="SSF52540">
    <property type="entry name" value="P-loop containing nucleoside triphosphate hydrolases"/>
    <property type="match status" value="2"/>
</dbReference>
<name>A0A502G2H4_9PROT</name>
<organism evidence="2 3">
    <name type="scientific">Muricoccus nepalensis</name>
    <dbReference type="NCBI Taxonomy" id="1854500"/>
    <lineage>
        <taxon>Bacteria</taxon>
        <taxon>Pseudomonadati</taxon>
        <taxon>Pseudomonadota</taxon>
        <taxon>Alphaproteobacteria</taxon>
        <taxon>Acetobacterales</taxon>
        <taxon>Roseomonadaceae</taxon>
        <taxon>Muricoccus</taxon>
    </lineage>
</organism>
<dbReference type="NCBIfam" id="NF038325">
    <property type="entry name" value="DISARM_DrmAS"/>
    <property type="match status" value="1"/>
</dbReference>
<dbReference type="Gene3D" id="3.40.50.300">
    <property type="entry name" value="P-loop containing nucleotide triphosphate hydrolases"/>
    <property type="match status" value="1"/>
</dbReference>
<dbReference type="Proteomes" id="UP000317078">
    <property type="component" value="Unassembled WGS sequence"/>
</dbReference>
<reference evidence="2 3" key="1">
    <citation type="journal article" date="2019" name="Environ. Microbiol.">
        <title>Species interactions and distinct microbial communities in high Arctic permafrost affected cryosols are associated with the CH4 and CO2 gas fluxes.</title>
        <authorList>
            <person name="Altshuler I."/>
            <person name="Hamel J."/>
            <person name="Turney S."/>
            <person name="Magnuson E."/>
            <person name="Levesque R."/>
            <person name="Greer C."/>
            <person name="Whyte L.G."/>
        </authorList>
    </citation>
    <scope>NUCLEOTIDE SEQUENCE [LARGE SCALE GENOMIC DNA]</scope>
    <source>
        <strain evidence="2 3">S9.3B</strain>
    </source>
</reference>
<dbReference type="EMBL" id="RCZP01000011">
    <property type="protein sequence ID" value="TPG55985.1"/>
    <property type="molecule type" value="Genomic_DNA"/>
</dbReference>
<accession>A0A502G2H4</accession>
<comment type="caution">
    <text evidence="2">The sequence shown here is derived from an EMBL/GenBank/DDBJ whole genome shotgun (WGS) entry which is preliminary data.</text>
</comment>
<dbReference type="InterPro" id="IPR027417">
    <property type="entry name" value="P-loop_NTPase"/>
</dbReference>
<evidence type="ECO:0000313" key="2">
    <source>
        <dbReference type="EMBL" id="TPG55985.1"/>
    </source>
</evidence>